<dbReference type="OrthoDB" id="4940472at2"/>
<feature type="transmembrane region" description="Helical" evidence="2">
    <location>
        <begin position="12"/>
        <end position="31"/>
    </location>
</feature>
<feature type="transmembrane region" description="Helical" evidence="2">
    <location>
        <begin position="242"/>
        <end position="262"/>
    </location>
</feature>
<accession>A0A4S5E4W3</accession>
<protein>
    <submittedName>
        <fullName evidence="3">Uncharacterized protein</fullName>
    </submittedName>
</protein>
<reference evidence="3 4" key="1">
    <citation type="submission" date="2019-04" db="EMBL/GenBank/DDBJ databases">
        <authorList>
            <person name="Liu Q."/>
            <person name="Xin Y.-H."/>
        </authorList>
    </citation>
    <scope>NUCLEOTIDE SEQUENCE [LARGE SCALE GENOMIC DNA]</scope>
    <source>
        <strain evidence="3 4">AM23</strain>
    </source>
</reference>
<feature type="transmembrane region" description="Helical" evidence="2">
    <location>
        <begin position="274"/>
        <end position="292"/>
    </location>
</feature>
<evidence type="ECO:0000256" key="2">
    <source>
        <dbReference type="SAM" id="Phobius"/>
    </source>
</evidence>
<evidence type="ECO:0000256" key="1">
    <source>
        <dbReference type="SAM" id="MobiDB-lite"/>
    </source>
</evidence>
<feature type="transmembrane region" description="Helical" evidence="2">
    <location>
        <begin position="330"/>
        <end position="349"/>
    </location>
</feature>
<dbReference type="AlphaFoldDB" id="A0A4S5E4W3"/>
<comment type="caution">
    <text evidence="3">The sequence shown here is derived from an EMBL/GenBank/DDBJ whole genome shotgun (WGS) entry which is preliminary data.</text>
</comment>
<sequence length="557" mass="58654">MTPGDSVSTADLLSSTLLDLAVGALLVYAVLHAAHRTSRTDLAPMRVARRHAMWAALLALAAGGVVGPLPFEFLYTPWTFREAPARDSVFAEDLVMALTPFVSLVGIYLIAQFTVPHRSGARGRSRGSDPRVVESRSTGSPTRRLRDHLPPGLTLATGFLVLLGFAAIILSASVPAIGPEDTFDGDGAALAVRIPGPYFASIAGIAYTTLVSGVVLTLLVIVRRRGDGTLTGAEDDIMRDVFVNRLLRTVALVAVLMVRSSVEFAAGDDSGWNALRFAVFVLWAATVLMTAATRPRVEPADVDAPRDLLPPSPAGSLPRARSVVLSGRRIGYAAWCLGVAPLLFSLGMAPGAVQLIVLTLAYLVFLGVQLWAEVILLKNHSRPSRPRVRRRLPAALLAALLALGVPALAAVVGTAWLALWVRTLPGASTQTALWWVSFALLLTGSAVVLSAVMVRPGLRTADETGEGELRAGSVARVLLMTVSGMAALAAFVLSDNRAALVPDDTLVQAVPYPPGAGQLDALVIILFLAAGVVAVLPLLLARQHTQRPATPEQVAAS</sequence>
<gene>
    <name evidence="3" type="ORF">E8P82_08340</name>
</gene>
<organism evidence="3 4">
    <name type="scientific">Arthrobacter echini</name>
    <dbReference type="NCBI Taxonomy" id="1529066"/>
    <lineage>
        <taxon>Bacteria</taxon>
        <taxon>Bacillati</taxon>
        <taxon>Actinomycetota</taxon>
        <taxon>Actinomycetes</taxon>
        <taxon>Micrococcales</taxon>
        <taxon>Micrococcaceae</taxon>
        <taxon>Arthrobacter</taxon>
    </lineage>
</organism>
<dbReference type="Proteomes" id="UP000305233">
    <property type="component" value="Unassembled WGS sequence"/>
</dbReference>
<dbReference type="EMBL" id="SSWH01000006">
    <property type="protein sequence ID" value="THJ66462.1"/>
    <property type="molecule type" value="Genomic_DNA"/>
</dbReference>
<keyword evidence="2" id="KW-0472">Membrane</keyword>
<keyword evidence="2" id="KW-1133">Transmembrane helix</keyword>
<feature type="transmembrane region" description="Helical" evidence="2">
    <location>
        <begin position="432"/>
        <end position="454"/>
    </location>
</feature>
<feature type="transmembrane region" description="Helical" evidence="2">
    <location>
        <begin position="153"/>
        <end position="178"/>
    </location>
</feature>
<feature type="region of interest" description="Disordered" evidence="1">
    <location>
        <begin position="119"/>
        <end position="146"/>
    </location>
</feature>
<dbReference type="RefSeq" id="WP_136454039.1">
    <property type="nucleotide sequence ID" value="NZ_SSWH01000006.1"/>
</dbReference>
<keyword evidence="2" id="KW-0812">Transmembrane</keyword>
<evidence type="ECO:0000313" key="4">
    <source>
        <dbReference type="Proteomes" id="UP000305233"/>
    </source>
</evidence>
<feature type="transmembrane region" description="Helical" evidence="2">
    <location>
        <begin position="521"/>
        <end position="541"/>
    </location>
</feature>
<evidence type="ECO:0000313" key="3">
    <source>
        <dbReference type="EMBL" id="THJ66462.1"/>
    </source>
</evidence>
<feature type="transmembrane region" description="Helical" evidence="2">
    <location>
        <begin position="474"/>
        <end position="493"/>
    </location>
</feature>
<feature type="transmembrane region" description="Helical" evidence="2">
    <location>
        <begin position="94"/>
        <end position="115"/>
    </location>
</feature>
<keyword evidence="4" id="KW-1185">Reference proteome</keyword>
<proteinExistence type="predicted"/>
<feature type="transmembrane region" description="Helical" evidence="2">
    <location>
        <begin position="52"/>
        <end position="74"/>
    </location>
</feature>
<feature type="transmembrane region" description="Helical" evidence="2">
    <location>
        <begin position="396"/>
        <end position="420"/>
    </location>
</feature>
<name>A0A4S5E4W3_9MICC</name>
<feature type="transmembrane region" description="Helical" evidence="2">
    <location>
        <begin position="355"/>
        <end position="376"/>
    </location>
</feature>
<feature type="transmembrane region" description="Helical" evidence="2">
    <location>
        <begin position="198"/>
        <end position="222"/>
    </location>
</feature>